<sequence length="144" mass="16041">MDQAKSLEANLDKFLKMTIELANSDDKEELNDKNKTIIILNSLPESYREVKLAIKYRRSSIIIDKVISALKSKDLEIRADKKTSGDSENHMACGKHQGKNTDGSNFKSKNHDKPSTKINNRSTNSNADKNDGEALMASGKLKDS</sequence>
<dbReference type="Proteomes" id="UP000077202">
    <property type="component" value="Unassembled WGS sequence"/>
</dbReference>
<protein>
    <submittedName>
        <fullName evidence="2">Uncharacterized protein</fullName>
    </submittedName>
</protein>
<proteinExistence type="predicted"/>
<feature type="compositionally biased region" description="Polar residues" evidence="1">
    <location>
        <begin position="116"/>
        <end position="127"/>
    </location>
</feature>
<feature type="compositionally biased region" description="Basic and acidic residues" evidence="1">
    <location>
        <begin position="77"/>
        <end position="89"/>
    </location>
</feature>
<keyword evidence="3" id="KW-1185">Reference proteome</keyword>
<evidence type="ECO:0000313" key="2">
    <source>
        <dbReference type="EMBL" id="OAE29974.1"/>
    </source>
</evidence>
<dbReference type="AlphaFoldDB" id="A0A176WAD3"/>
<gene>
    <name evidence="2" type="ORF">AXG93_669s1230</name>
</gene>
<name>A0A176WAD3_MARPO</name>
<evidence type="ECO:0000313" key="3">
    <source>
        <dbReference type="Proteomes" id="UP000077202"/>
    </source>
</evidence>
<accession>A0A176WAD3</accession>
<dbReference type="Pfam" id="PF14223">
    <property type="entry name" value="Retrotran_gag_2"/>
    <property type="match status" value="1"/>
</dbReference>
<reference evidence="2" key="1">
    <citation type="submission" date="2016-03" db="EMBL/GenBank/DDBJ databases">
        <title>Mechanisms controlling the formation of the plant cell surface in tip-growing cells are functionally conserved among land plants.</title>
        <authorList>
            <person name="Honkanen S."/>
            <person name="Jones V.A."/>
            <person name="Morieri G."/>
            <person name="Champion C."/>
            <person name="Hetherington A.J."/>
            <person name="Kelly S."/>
            <person name="Saint-Marcoux D."/>
            <person name="Proust H."/>
            <person name="Prescott H."/>
            <person name="Dolan L."/>
        </authorList>
    </citation>
    <scope>NUCLEOTIDE SEQUENCE [LARGE SCALE GENOMIC DNA]</scope>
    <source>
        <tissue evidence="2">Whole gametophyte</tissue>
    </source>
</reference>
<comment type="caution">
    <text evidence="2">The sequence shown here is derived from an EMBL/GenBank/DDBJ whole genome shotgun (WGS) entry which is preliminary data.</text>
</comment>
<feature type="region of interest" description="Disordered" evidence="1">
    <location>
        <begin position="77"/>
        <end position="144"/>
    </location>
</feature>
<organism evidence="2 3">
    <name type="scientific">Marchantia polymorpha subsp. ruderalis</name>
    <dbReference type="NCBI Taxonomy" id="1480154"/>
    <lineage>
        <taxon>Eukaryota</taxon>
        <taxon>Viridiplantae</taxon>
        <taxon>Streptophyta</taxon>
        <taxon>Embryophyta</taxon>
        <taxon>Marchantiophyta</taxon>
        <taxon>Marchantiopsida</taxon>
        <taxon>Marchantiidae</taxon>
        <taxon>Marchantiales</taxon>
        <taxon>Marchantiaceae</taxon>
        <taxon>Marchantia</taxon>
    </lineage>
</organism>
<evidence type="ECO:0000256" key="1">
    <source>
        <dbReference type="SAM" id="MobiDB-lite"/>
    </source>
</evidence>
<dbReference type="EMBL" id="LVLJ01001379">
    <property type="protein sequence ID" value="OAE29974.1"/>
    <property type="molecule type" value="Genomic_DNA"/>
</dbReference>